<dbReference type="InterPro" id="IPR025295">
    <property type="entry name" value="eCIS_core_dom"/>
</dbReference>
<evidence type="ECO:0000259" key="2">
    <source>
        <dbReference type="Pfam" id="PF13699"/>
    </source>
</evidence>
<feature type="region of interest" description="Disordered" evidence="1">
    <location>
        <begin position="1"/>
        <end position="40"/>
    </location>
</feature>
<feature type="compositionally biased region" description="Basic and acidic residues" evidence="1">
    <location>
        <begin position="1"/>
        <end position="21"/>
    </location>
</feature>
<dbReference type="Proteomes" id="UP000559010">
    <property type="component" value="Unassembled WGS sequence"/>
</dbReference>
<dbReference type="GO" id="GO:0008237">
    <property type="term" value="F:metallopeptidase activity"/>
    <property type="evidence" value="ECO:0007669"/>
    <property type="project" value="InterPro"/>
</dbReference>
<dbReference type="InterPro" id="IPR024079">
    <property type="entry name" value="MetalloPept_cat_dom_sf"/>
</dbReference>
<protein>
    <submittedName>
        <fullName evidence="3">DUF4157 domain-containing protein</fullName>
    </submittedName>
</protein>
<sequence>MHQFEESLDTHSQKRNNDTKSKLPANISQALKNNAPAPGTTMIQRFVKKGDEGKGKGEKSNNSPIQTKLPAEIKSNMEANFGVDFSNVKIFINDKSAIEIGALAYTQGDEIHFAPGHYNPYSPEGKKLLSHELTHVVQQRQGRVQPGKKQNKGGYSINSDQLLEREADLMSEKVATGKGAPPAMFKGASANSIQAKSINEELKEFRSKVYSKTNFSPATGKGLFDVSLNPSNGRLEIKIIVNFNFVNGTSADFAGLSGQSKNWTETEKKSWKNKFITLIEGRWGGKYHFINPKLPGVTVYTDVEIEESTSNWHYQLNVTKIPKNGFKGSSISHYTDSSGNALKQKNKHYGTLDSEDLSFINKGASQMQSGAIHEFGHMIGLGDEYNDGKSGITHAAMVQTALGQTLTEGTTNDIMSSGNTIEKQHYVTFLDALQKVTSDSSWKFKP</sequence>
<name>A0A848IS32_9BACT</name>
<evidence type="ECO:0000313" key="4">
    <source>
        <dbReference type="Proteomes" id="UP000559010"/>
    </source>
</evidence>
<organism evidence="3 4">
    <name type="scientific">Marinigracilibium pacificum</name>
    <dbReference type="NCBI Taxonomy" id="2729599"/>
    <lineage>
        <taxon>Bacteria</taxon>
        <taxon>Pseudomonadati</taxon>
        <taxon>Bacteroidota</taxon>
        <taxon>Cytophagia</taxon>
        <taxon>Cytophagales</taxon>
        <taxon>Flammeovirgaceae</taxon>
        <taxon>Marinigracilibium</taxon>
    </lineage>
</organism>
<dbReference type="RefSeq" id="WP_169677896.1">
    <property type="nucleotide sequence ID" value="NZ_JABBNU010000002.1"/>
</dbReference>
<proteinExistence type="predicted"/>
<dbReference type="AlphaFoldDB" id="A0A848IS32"/>
<dbReference type="Gene3D" id="3.40.390.10">
    <property type="entry name" value="Collagenase (Catalytic Domain)"/>
    <property type="match status" value="1"/>
</dbReference>
<evidence type="ECO:0000256" key="1">
    <source>
        <dbReference type="SAM" id="MobiDB-lite"/>
    </source>
</evidence>
<keyword evidence="4" id="KW-1185">Reference proteome</keyword>
<feature type="domain" description="eCIS core" evidence="2">
    <location>
        <begin position="69"/>
        <end position="142"/>
    </location>
</feature>
<accession>A0A848IS32</accession>
<dbReference type="SUPFAM" id="SSF55486">
    <property type="entry name" value="Metalloproteases ('zincins'), catalytic domain"/>
    <property type="match status" value="1"/>
</dbReference>
<gene>
    <name evidence="3" type="ORF">HH304_02555</name>
</gene>
<dbReference type="EMBL" id="JABBNU010000002">
    <property type="protein sequence ID" value="NMM47263.1"/>
    <property type="molecule type" value="Genomic_DNA"/>
</dbReference>
<comment type="caution">
    <text evidence="3">The sequence shown here is derived from an EMBL/GenBank/DDBJ whole genome shotgun (WGS) entry which is preliminary data.</text>
</comment>
<evidence type="ECO:0000313" key="3">
    <source>
        <dbReference type="EMBL" id="NMM47263.1"/>
    </source>
</evidence>
<reference evidence="3 4" key="1">
    <citation type="submission" date="2020-04" db="EMBL/GenBank/DDBJ databases">
        <title>Flammeovirgaceae bacterium KN852 isolated from deep sea.</title>
        <authorList>
            <person name="Zhang D.-C."/>
        </authorList>
    </citation>
    <scope>NUCLEOTIDE SEQUENCE [LARGE SCALE GENOMIC DNA]</scope>
    <source>
        <strain evidence="3 4">KN852</strain>
    </source>
</reference>
<dbReference type="Pfam" id="PF13699">
    <property type="entry name" value="eCIS_core"/>
    <property type="match status" value="1"/>
</dbReference>